<evidence type="ECO:0000313" key="2">
    <source>
        <dbReference type="Proteomes" id="UP000580250"/>
    </source>
</evidence>
<accession>A0A6V7WJ54</accession>
<dbReference type="SUPFAM" id="SSF56672">
    <property type="entry name" value="DNA/RNA polymerases"/>
    <property type="match status" value="1"/>
</dbReference>
<comment type="caution">
    <text evidence="1">The sequence shown here is derived from an EMBL/GenBank/DDBJ whole genome shotgun (WGS) entry which is preliminary data.</text>
</comment>
<organism evidence="1 2">
    <name type="scientific">Meloidogyne enterolobii</name>
    <name type="common">Root-knot nematode worm</name>
    <name type="synonym">Meloidogyne mayaguensis</name>
    <dbReference type="NCBI Taxonomy" id="390850"/>
    <lineage>
        <taxon>Eukaryota</taxon>
        <taxon>Metazoa</taxon>
        <taxon>Ecdysozoa</taxon>
        <taxon>Nematoda</taxon>
        <taxon>Chromadorea</taxon>
        <taxon>Rhabditida</taxon>
        <taxon>Tylenchina</taxon>
        <taxon>Tylenchomorpha</taxon>
        <taxon>Tylenchoidea</taxon>
        <taxon>Meloidogynidae</taxon>
        <taxon>Meloidogyninae</taxon>
        <taxon>Meloidogyne</taxon>
    </lineage>
</organism>
<dbReference type="EMBL" id="CAJEWN010000619">
    <property type="protein sequence ID" value="CAD2187040.1"/>
    <property type="molecule type" value="Genomic_DNA"/>
</dbReference>
<dbReference type="OrthoDB" id="5862884at2759"/>
<gene>
    <name evidence="1" type="ORF">MENT_LOCUS39595</name>
</gene>
<dbReference type="PANTHER" id="PTHR33064">
    <property type="entry name" value="POL PROTEIN"/>
    <property type="match status" value="1"/>
</dbReference>
<dbReference type="InterPro" id="IPR043128">
    <property type="entry name" value="Rev_trsase/Diguanyl_cyclase"/>
</dbReference>
<dbReference type="InterPro" id="IPR051320">
    <property type="entry name" value="Viral_Replic_Matur_Polypro"/>
</dbReference>
<dbReference type="PANTHER" id="PTHR33064:SF37">
    <property type="entry name" value="RIBONUCLEASE H"/>
    <property type="match status" value="1"/>
</dbReference>
<reference evidence="1 2" key="1">
    <citation type="submission" date="2020-08" db="EMBL/GenBank/DDBJ databases">
        <authorList>
            <person name="Koutsovoulos G."/>
            <person name="Danchin GJ E."/>
        </authorList>
    </citation>
    <scope>NUCLEOTIDE SEQUENCE [LARGE SCALE GENOMIC DNA]</scope>
</reference>
<dbReference type="Proteomes" id="UP000580250">
    <property type="component" value="Unassembled WGS sequence"/>
</dbReference>
<dbReference type="Gene3D" id="3.30.70.270">
    <property type="match status" value="1"/>
</dbReference>
<name>A0A6V7WJ54_MELEN</name>
<evidence type="ECO:0000313" key="1">
    <source>
        <dbReference type="EMBL" id="CAD2187040.1"/>
    </source>
</evidence>
<proteinExistence type="predicted"/>
<sequence length="97" mass="11283">MNFLWHTINSSGYSPSLSKVETITNLPAPTNLKEVRHCVGMASFFRKHIPNFSMIVEPLTRLTRKETTFKWEEEQQKAFEKVKKILSSEPVLVFSRL</sequence>
<dbReference type="FunFam" id="3.30.70.270:FF:000023">
    <property type="entry name" value="Pol"/>
    <property type="match status" value="1"/>
</dbReference>
<dbReference type="InterPro" id="IPR043502">
    <property type="entry name" value="DNA/RNA_pol_sf"/>
</dbReference>
<protein>
    <submittedName>
        <fullName evidence="1">Uncharacterized protein</fullName>
    </submittedName>
</protein>
<dbReference type="AlphaFoldDB" id="A0A6V7WJ54"/>